<protein>
    <submittedName>
        <fullName evidence="6">Uncharacterized protein</fullName>
    </submittedName>
</protein>
<evidence type="ECO:0000256" key="1">
    <source>
        <dbReference type="ARBA" id="ARBA00022475"/>
    </source>
</evidence>
<keyword evidence="2" id="KW-0732">Signal</keyword>
<evidence type="ECO:0000313" key="7">
    <source>
        <dbReference type="Proteomes" id="UP000467006"/>
    </source>
</evidence>
<evidence type="ECO:0000256" key="3">
    <source>
        <dbReference type="ARBA" id="ARBA00023136"/>
    </source>
</evidence>
<keyword evidence="5" id="KW-0449">Lipoprotein</keyword>
<organism evidence="6 7">
    <name type="scientific">Mycolicibacterium duvalii</name>
    <dbReference type="NCBI Taxonomy" id="39688"/>
    <lineage>
        <taxon>Bacteria</taxon>
        <taxon>Bacillati</taxon>
        <taxon>Actinomycetota</taxon>
        <taxon>Actinomycetes</taxon>
        <taxon>Mycobacteriales</taxon>
        <taxon>Mycobacteriaceae</taxon>
        <taxon>Mycolicibacterium</taxon>
    </lineage>
</organism>
<keyword evidence="7" id="KW-1185">Reference proteome</keyword>
<name>A0A7I7K869_9MYCO</name>
<dbReference type="GO" id="GO:0016020">
    <property type="term" value="C:membrane"/>
    <property type="evidence" value="ECO:0007669"/>
    <property type="project" value="InterPro"/>
</dbReference>
<dbReference type="KEGG" id="mdu:MDUV_46640"/>
<dbReference type="AlphaFoldDB" id="A0A7I7K869"/>
<dbReference type="InterPro" id="IPR008691">
    <property type="entry name" value="LpqH"/>
</dbReference>
<dbReference type="RefSeq" id="WP_098002175.1">
    <property type="nucleotide sequence ID" value="NZ_AP022563.1"/>
</dbReference>
<dbReference type="Proteomes" id="UP000467006">
    <property type="component" value="Chromosome"/>
</dbReference>
<accession>A0A7I7K869</accession>
<evidence type="ECO:0000256" key="4">
    <source>
        <dbReference type="ARBA" id="ARBA00023139"/>
    </source>
</evidence>
<evidence type="ECO:0000313" key="6">
    <source>
        <dbReference type="EMBL" id="BBX19804.1"/>
    </source>
</evidence>
<dbReference type="EMBL" id="AP022563">
    <property type="protein sequence ID" value="BBX19804.1"/>
    <property type="molecule type" value="Genomic_DNA"/>
</dbReference>
<dbReference type="Pfam" id="PF05481">
    <property type="entry name" value="Myco_19_kDa"/>
    <property type="match status" value="1"/>
</dbReference>
<keyword evidence="3" id="KW-0472">Membrane</keyword>
<gene>
    <name evidence="6" type="ORF">MDUV_46640</name>
</gene>
<dbReference type="OrthoDB" id="4637228at2"/>
<sequence length="148" mass="15124">MITRGVLAASAAVAMLATAGCSSSPPPEYQPPPGALVAGTAQITVNGRDAGTTETVECTPAGSLMDMTTGTESSGVSVLIDNQDELTVRDVGIRDLGGFTGSYNQGLGGEASVTMIDRTYEVTGTAYGFDTDNPSFRTTGTFEIKIAC</sequence>
<proteinExistence type="predicted"/>
<reference evidence="6 7" key="1">
    <citation type="journal article" date="2019" name="Emerg. Microbes Infect.">
        <title>Comprehensive subspecies identification of 175 nontuberculous mycobacteria species based on 7547 genomic profiles.</title>
        <authorList>
            <person name="Matsumoto Y."/>
            <person name="Kinjo T."/>
            <person name="Motooka D."/>
            <person name="Nabeya D."/>
            <person name="Jung N."/>
            <person name="Uechi K."/>
            <person name="Horii T."/>
            <person name="Iida T."/>
            <person name="Fujita J."/>
            <person name="Nakamura S."/>
        </authorList>
    </citation>
    <scope>NUCLEOTIDE SEQUENCE [LARGE SCALE GENOMIC DNA]</scope>
    <source>
        <strain evidence="6 7">JCM 6396</strain>
    </source>
</reference>
<keyword evidence="4" id="KW-0564">Palmitate</keyword>
<evidence type="ECO:0000256" key="2">
    <source>
        <dbReference type="ARBA" id="ARBA00022729"/>
    </source>
</evidence>
<keyword evidence="1" id="KW-1003">Cell membrane</keyword>
<dbReference type="PROSITE" id="PS51257">
    <property type="entry name" value="PROKAR_LIPOPROTEIN"/>
    <property type="match status" value="1"/>
</dbReference>
<evidence type="ECO:0000256" key="5">
    <source>
        <dbReference type="ARBA" id="ARBA00023288"/>
    </source>
</evidence>